<evidence type="ECO:0000313" key="7">
    <source>
        <dbReference type="Proteomes" id="UP000004691"/>
    </source>
</evidence>
<gene>
    <name evidence="6" type="ORF">SacxiDRAFT_0276</name>
</gene>
<dbReference type="RefSeq" id="WP_006236655.1">
    <property type="nucleotide sequence ID" value="NZ_JH636049.1"/>
</dbReference>
<dbReference type="PANTHER" id="PTHR30346:SF29">
    <property type="entry name" value="LYSR SUBSTRATE-BINDING"/>
    <property type="match status" value="1"/>
</dbReference>
<dbReference type="InterPro" id="IPR005119">
    <property type="entry name" value="LysR_subst-bd"/>
</dbReference>
<dbReference type="eggNOG" id="COG0583">
    <property type="taxonomic scope" value="Bacteria"/>
</dbReference>
<evidence type="ECO:0000256" key="2">
    <source>
        <dbReference type="ARBA" id="ARBA00023015"/>
    </source>
</evidence>
<name>I0UXF4_9PSEU</name>
<keyword evidence="3" id="KW-0238">DNA-binding</keyword>
<dbReference type="InterPro" id="IPR036388">
    <property type="entry name" value="WH-like_DNA-bd_sf"/>
</dbReference>
<dbReference type="HOGENOM" id="CLU_039613_6_0_11"/>
<evidence type="ECO:0000256" key="3">
    <source>
        <dbReference type="ARBA" id="ARBA00023125"/>
    </source>
</evidence>
<keyword evidence="4" id="KW-0804">Transcription</keyword>
<dbReference type="OrthoDB" id="4131546at2"/>
<feature type="domain" description="HTH lysR-type" evidence="5">
    <location>
        <begin position="2"/>
        <end position="59"/>
    </location>
</feature>
<dbReference type="Pfam" id="PF03466">
    <property type="entry name" value="LysR_substrate"/>
    <property type="match status" value="1"/>
</dbReference>
<organism evidence="6 7">
    <name type="scientific">Saccharomonospora xinjiangensis XJ-54</name>
    <dbReference type="NCBI Taxonomy" id="882086"/>
    <lineage>
        <taxon>Bacteria</taxon>
        <taxon>Bacillati</taxon>
        <taxon>Actinomycetota</taxon>
        <taxon>Actinomycetes</taxon>
        <taxon>Pseudonocardiales</taxon>
        <taxon>Pseudonocardiaceae</taxon>
        <taxon>Saccharomonospora</taxon>
    </lineage>
</organism>
<keyword evidence="2" id="KW-0805">Transcription regulation</keyword>
<dbReference type="Proteomes" id="UP000004691">
    <property type="component" value="Unassembled WGS sequence"/>
</dbReference>
<accession>I0UXF4</accession>
<dbReference type="Gene3D" id="3.40.190.10">
    <property type="entry name" value="Periplasmic binding protein-like II"/>
    <property type="match status" value="2"/>
</dbReference>
<protein>
    <submittedName>
        <fullName evidence="6">Transcriptional regulator</fullName>
    </submittedName>
</protein>
<dbReference type="PANTHER" id="PTHR30346">
    <property type="entry name" value="TRANSCRIPTIONAL DUAL REGULATOR HCAR-RELATED"/>
    <property type="match status" value="1"/>
</dbReference>
<evidence type="ECO:0000259" key="5">
    <source>
        <dbReference type="PROSITE" id="PS50931"/>
    </source>
</evidence>
<dbReference type="InterPro" id="IPR000847">
    <property type="entry name" value="LysR_HTH_N"/>
</dbReference>
<dbReference type="AlphaFoldDB" id="I0UXF4"/>
<dbReference type="SUPFAM" id="SSF46785">
    <property type="entry name" value="Winged helix' DNA-binding domain"/>
    <property type="match status" value="1"/>
</dbReference>
<dbReference type="GO" id="GO:0003677">
    <property type="term" value="F:DNA binding"/>
    <property type="evidence" value="ECO:0007669"/>
    <property type="project" value="UniProtKB-KW"/>
</dbReference>
<dbReference type="Pfam" id="PF00126">
    <property type="entry name" value="HTH_1"/>
    <property type="match status" value="1"/>
</dbReference>
<reference evidence="6 7" key="1">
    <citation type="submission" date="2012-01" db="EMBL/GenBank/DDBJ databases">
        <title>Improved High-Quality Draft sequence of Saccharomonospora xinjiangensis XJ-54.</title>
        <authorList>
            <consortium name="US DOE Joint Genome Institute"/>
            <person name="Lucas S."/>
            <person name="Han J."/>
            <person name="Lapidus A."/>
            <person name="Cheng J.-F."/>
            <person name="Goodwin L."/>
            <person name="Pitluck S."/>
            <person name="Peters L."/>
            <person name="Mikhailova N."/>
            <person name="Teshima H."/>
            <person name="Detter J.C."/>
            <person name="Han C."/>
            <person name="Tapia R."/>
            <person name="Land M."/>
            <person name="Hauser L."/>
            <person name="Kyrpides N."/>
            <person name="Ivanova N."/>
            <person name="Pagani I."/>
            <person name="Brambilla E.-M."/>
            <person name="Klenk H.-P."/>
            <person name="Woyke T."/>
        </authorList>
    </citation>
    <scope>NUCLEOTIDE SEQUENCE [LARGE SCALE GENOMIC DNA]</scope>
    <source>
        <strain evidence="6 7">XJ-54</strain>
    </source>
</reference>
<comment type="similarity">
    <text evidence="1">Belongs to the LysR transcriptional regulatory family.</text>
</comment>
<proteinExistence type="inferred from homology"/>
<sequence>MPDVSRLRVLRAVVAKGSIREAAAALGYTPSAVSQQLAALQQETGLRLVDRVGRGIEPTTAGRTLAEESEALFRELSRLDGLARDLRAGRTGVLSIGYFASAGAAWLPSVVTVLRREFPELRLDLRWTEVLDERPADLDVEVFVETRGARPAGTIVYPLVDDPYEVVVRDDDPLAEGASVPLAELADRPWIDNDISHGACREILLTACAEVGFAPRFSVEMRDYRTAIPFVVSGMGITVLPRLARGELPQGLTSRPVVAPAPVRRISVAVRKAVADHLAATRTVELLRAAVSEECGSHGVECGARSMTTGAWSEAPLPLRSSRST</sequence>
<evidence type="ECO:0000256" key="1">
    <source>
        <dbReference type="ARBA" id="ARBA00009437"/>
    </source>
</evidence>
<dbReference type="STRING" id="882086.SacxiDRAFT_0276"/>
<keyword evidence="7" id="KW-1185">Reference proteome</keyword>
<dbReference type="SUPFAM" id="SSF53850">
    <property type="entry name" value="Periplasmic binding protein-like II"/>
    <property type="match status" value="1"/>
</dbReference>
<dbReference type="PROSITE" id="PS50931">
    <property type="entry name" value="HTH_LYSR"/>
    <property type="match status" value="1"/>
</dbReference>
<dbReference type="GO" id="GO:0032993">
    <property type="term" value="C:protein-DNA complex"/>
    <property type="evidence" value="ECO:0007669"/>
    <property type="project" value="TreeGrafter"/>
</dbReference>
<evidence type="ECO:0000313" key="6">
    <source>
        <dbReference type="EMBL" id="EID52557.1"/>
    </source>
</evidence>
<dbReference type="EMBL" id="JH636049">
    <property type="protein sequence ID" value="EID52557.1"/>
    <property type="molecule type" value="Genomic_DNA"/>
</dbReference>
<evidence type="ECO:0000256" key="4">
    <source>
        <dbReference type="ARBA" id="ARBA00023163"/>
    </source>
</evidence>
<dbReference type="Gene3D" id="1.10.10.10">
    <property type="entry name" value="Winged helix-like DNA-binding domain superfamily/Winged helix DNA-binding domain"/>
    <property type="match status" value="1"/>
</dbReference>
<dbReference type="GO" id="GO:0003700">
    <property type="term" value="F:DNA-binding transcription factor activity"/>
    <property type="evidence" value="ECO:0007669"/>
    <property type="project" value="InterPro"/>
</dbReference>
<dbReference type="InterPro" id="IPR036390">
    <property type="entry name" value="WH_DNA-bd_sf"/>
</dbReference>